<name>A0A3S0QK51_9BACT</name>
<evidence type="ECO:0000313" key="3">
    <source>
        <dbReference type="Proteomes" id="UP000282184"/>
    </source>
</evidence>
<accession>A0A3S0QK51</accession>
<dbReference type="Gene3D" id="3.30.70.1290">
    <property type="entry name" value="Transposase IS200-like"/>
    <property type="match status" value="1"/>
</dbReference>
<dbReference type="InterPro" id="IPR002686">
    <property type="entry name" value="Transposase_17"/>
</dbReference>
<sequence>MSNTYTQLYIHIIFAVAGRERLIPARHKEQLYRYITGIISQKNQKLLAINGMPDHVHLLVSMTPDVALSELVRDVKANSSRFINEQHWLPGRFAWQQGFGAFSYSASQVPAVARYIEQQEQHHATRSFREEYVTLLEKFGVDYRPEYLFDFSANESG</sequence>
<evidence type="ECO:0000259" key="1">
    <source>
        <dbReference type="SMART" id="SM01321"/>
    </source>
</evidence>
<dbReference type="Proteomes" id="UP000282184">
    <property type="component" value="Unassembled WGS sequence"/>
</dbReference>
<evidence type="ECO:0000313" key="2">
    <source>
        <dbReference type="EMBL" id="RTQ52348.1"/>
    </source>
</evidence>
<dbReference type="EMBL" id="RXOF01000002">
    <property type="protein sequence ID" value="RTQ52348.1"/>
    <property type="molecule type" value="Genomic_DNA"/>
</dbReference>
<proteinExistence type="predicted"/>
<dbReference type="GO" id="GO:0003677">
    <property type="term" value="F:DNA binding"/>
    <property type="evidence" value="ECO:0007669"/>
    <property type="project" value="InterPro"/>
</dbReference>
<dbReference type="AlphaFoldDB" id="A0A3S0QK51"/>
<dbReference type="RefSeq" id="WP_126692005.1">
    <property type="nucleotide sequence ID" value="NZ_RXOF01000002.1"/>
</dbReference>
<dbReference type="NCBIfam" id="NF033573">
    <property type="entry name" value="transpos_IS200"/>
    <property type="match status" value="1"/>
</dbReference>
<feature type="domain" description="Transposase IS200-like" evidence="1">
    <location>
        <begin position="5"/>
        <end position="119"/>
    </location>
</feature>
<dbReference type="PANTHER" id="PTHR33360:SF2">
    <property type="entry name" value="TRANSPOSASE FOR INSERTION SEQUENCE ELEMENT IS200"/>
    <property type="match status" value="1"/>
</dbReference>
<dbReference type="SUPFAM" id="SSF143422">
    <property type="entry name" value="Transposase IS200-like"/>
    <property type="match status" value="1"/>
</dbReference>
<dbReference type="GO" id="GO:0004803">
    <property type="term" value="F:transposase activity"/>
    <property type="evidence" value="ECO:0007669"/>
    <property type="project" value="InterPro"/>
</dbReference>
<gene>
    <name evidence="2" type="primary">tnpA</name>
    <name evidence="2" type="ORF">EJV47_04850</name>
</gene>
<organism evidence="2 3">
    <name type="scientific">Hymenobacter gummosus</name>
    <dbReference type="NCBI Taxonomy" id="1776032"/>
    <lineage>
        <taxon>Bacteria</taxon>
        <taxon>Pseudomonadati</taxon>
        <taxon>Bacteroidota</taxon>
        <taxon>Cytophagia</taxon>
        <taxon>Cytophagales</taxon>
        <taxon>Hymenobacteraceae</taxon>
        <taxon>Hymenobacter</taxon>
    </lineage>
</organism>
<dbReference type="GO" id="GO:0006313">
    <property type="term" value="P:DNA transposition"/>
    <property type="evidence" value="ECO:0007669"/>
    <property type="project" value="InterPro"/>
</dbReference>
<protein>
    <submittedName>
        <fullName evidence="2">IS200/IS605 family transposase</fullName>
    </submittedName>
</protein>
<reference evidence="2 3" key="1">
    <citation type="submission" date="2018-12" db="EMBL/GenBank/DDBJ databases">
        <title>Hymenobacter gummosus sp. nov., isolated from a spring.</title>
        <authorList>
            <person name="Nie L."/>
        </authorList>
    </citation>
    <scope>NUCLEOTIDE SEQUENCE [LARGE SCALE GENOMIC DNA]</scope>
    <source>
        <strain evidence="2 3">KCTC 52166</strain>
    </source>
</reference>
<comment type="caution">
    <text evidence="2">The sequence shown here is derived from an EMBL/GenBank/DDBJ whole genome shotgun (WGS) entry which is preliminary data.</text>
</comment>
<dbReference type="OrthoDB" id="9797997at2"/>
<dbReference type="InterPro" id="IPR036515">
    <property type="entry name" value="Transposase_17_sf"/>
</dbReference>
<dbReference type="PANTHER" id="PTHR33360">
    <property type="entry name" value="TRANSPOSASE FOR INSERTION SEQUENCE ELEMENT IS200"/>
    <property type="match status" value="1"/>
</dbReference>
<keyword evidence="3" id="KW-1185">Reference proteome</keyword>
<dbReference type="SMART" id="SM01321">
    <property type="entry name" value="Y1_Tnp"/>
    <property type="match status" value="1"/>
</dbReference>
<dbReference type="Pfam" id="PF01797">
    <property type="entry name" value="Y1_Tnp"/>
    <property type="match status" value="1"/>
</dbReference>